<dbReference type="InterPro" id="IPR020846">
    <property type="entry name" value="MFS_dom"/>
</dbReference>
<evidence type="ECO:0000256" key="5">
    <source>
        <dbReference type="ARBA" id="ARBA00023136"/>
    </source>
</evidence>
<accession>M7SDL5</accession>
<dbReference type="Gene3D" id="1.20.1250.20">
    <property type="entry name" value="MFS general substrate transporter like domains"/>
    <property type="match status" value="2"/>
</dbReference>
<feature type="transmembrane region" description="Helical" evidence="6">
    <location>
        <begin position="55"/>
        <end position="77"/>
    </location>
</feature>
<dbReference type="InterPro" id="IPR036259">
    <property type="entry name" value="MFS_trans_sf"/>
</dbReference>
<dbReference type="Proteomes" id="UP000012174">
    <property type="component" value="Unassembled WGS sequence"/>
</dbReference>
<dbReference type="EMBL" id="KB707463">
    <property type="protein sequence ID" value="EMR62262.1"/>
    <property type="molecule type" value="Genomic_DNA"/>
</dbReference>
<dbReference type="AlphaFoldDB" id="M7SDL5"/>
<keyword evidence="4 6" id="KW-1133">Transmembrane helix</keyword>
<evidence type="ECO:0000256" key="1">
    <source>
        <dbReference type="ARBA" id="ARBA00004141"/>
    </source>
</evidence>
<evidence type="ECO:0000313" key="8">
    <source>
        <dbReference type="EMBL" id="EMR62262.1"/>
    </source>
</evidence>
<dbReference type="InterPro" id="IPR005828">
    <property type="entry name" value="MFS_sugar_transport-like"/>
</dbReference>
<evidence type="ECO:0000259" key="7">
    <source>
        <dbReference type="PROSITE" id="PS50850"/>
    </source>
</evidence>
<keyword evidence="5 6" id="KW-0472">Membrane</keyword>
<proteinExistence type="predicted"/>
<reference evidence="9" key="1">
    <citation type="journal article" date="2013" name="Genome Announc.">
        <title>Draft genome sequence of the grapevine dieback fungus Eutypa lata UCR-EL1.</title>
        <authorList>
            <person name="Blanco-Ulate B."/>
            <person name="Rolshausen P.E."/>
            <person name="Cantu D."/>
        </authorList>
    </citation>
    <scope>NUCLEOTIDE SEQUENCE [LARGE SCALE GENOMIC DNA]</scope>
    <source>
        <strain evidence="9">UCR-EL1</strain>
    </source>
</reference>
<evidence type="ECO:0000256" key="4">
    <source>
        <dbReference type="ARBA" id="ARBA00022989"/>
    </source>
</evidence>
<dbReference type="eggNOG" id="KOG0252">
    <property type="taxonomic scope" value="Eukaryota"/>
</dbReference>
<dbReference type="STRING" id="1287681.M7SDL5"/>
<dbReference type="HOGENOM" id="CLU_001265_46_14_1"/>
<dbReference type="InterPro" id="IPR005829">
    <property type="entry name" value="Sugar_transporter_CS"/>
</dbReference>
<organism evidence="8 9">
    <name type="scientific">Eutypa lata (strain UCR-EL1)</name>
    <name type="common">Grapevine dieback disease fungus</name>
    <name type="synonym">Eutypa armeniacae</name>
    <dbReference type="NCBI Taxonomy" id="1287681"/>
    <lineage>
        <taxon>Eukaryota</taxon>
        <taxon>Fungi</taxon>
        <taxon>Dikarya</taxon>
        <taxon>Ascomycota</taxon>
        <taxon>Pezizomycotina</taxon>
        <taxon>Sordariomycetes</taxon>
        <taxon>Xylariomycetidae</taxon>
        <taxon>Xylariales</taxon>
        <taxon>Diatrypaceae</taxon>
        <taxon>Eutypa</taxon>
    </lineage>
</organism>
<feature type="transmembrane region" description="Helical" evidence="6">
    <location>
        <begin position="414"/>
        <end position="436"/>
    </location>
</feature>
<keyword evidence="3 6" id="KW-0812">Transmembrane</keyword>
<feature type="domain" description="Major facilitator superfamily (MFS) profile" evidence="7">
    <location>
        <begin position="1"/>
        <end position="440"/>
    </location>
</feature>
<evidence type="ECO:0000256" key="2">
    <source>
        <dbReference type="ARBA" id="ARBA00022448"/>
    </source>
</evidence>
<dbReference type="GO" id="GO:0016020">
    <property type="term" value="C:membrane"/>
    <property type="evidence" value="ECO:0007669"/>
    <property type="project" value="UniProtKB-SubCell"/>
</dbReference>
<feature type="transmembrane region" description="Helical" evidence="6">
    <location>
        <begin position="346"/>
        <end position="366"/>
    </location>
</feature>
<protein>
    <submittedName>
        <fullName evidence="8">Putative phosphate transporter protein</fullName>
    </submittedName>
</protein>
<dbReference type="PROSITE" id="PS50850">
    <property type="entry name" value="MFS"/>
    <property type="match status" value="1"/>
</dbReference>
<name>M7SDL5_EUTLA</name>
<evidence type="ECO:0000256" key="6">
    <source>
        <dbReference type="SAM" id="Phobius"/>
    </source>
</evidence>
<dbReference type="OMA" id="WIDYNEE"/>
<feature type="transmembrane region" description="Helical" evidence="6">
    <location>
        <begin position="107"/>
        <end position="126"/>
    </location>
</feature>
<feature type="transmembrane region" description="Helical" evidence="6">
    <location>
        <begin position="20"/>
        <end position="43"/>
    </location>
</feature>
<dbReference type="PANTHER" id="PTHR23511:SF34">
    <property type="entry name" value="SYNAPTIC VESICLE GLYCOPROTEIN 2"/>
    <property type="match status" value="1"/>
</dbReference>
<feature type="transmembrane region" description="Helical" evidence="6">
    <location>
        <begin position="213"/>
        <end position="230"/>
    </location>
</feature>
<keyword evidence="9" id="KW-1185">Reference proteome</keyword>
<dbReference type="SUPFAM" id="SSF103473">
    <property type="entry name" value="MFS general substrate transporter"/>
    <property type="match status" value="2"/>
</dbReference>
<dbReference type="OrthoDB" id="433512at2759"/>
<evidence type="ECO:0000313" key="9">
    <source>
        <dbReference type="Proteomes" id="UP000012174"/>
    </source>
</evidence>
<sequence length="521" mass="57456">MGLTMASSGYGGSMSIYGWIGFWRFVLGIGLGAEYPLSGVIAAEWSSTKSRGRMMAAVFLMQAVAQLAAYAFGIAILNGVSNGMGLPPEDERWRDHNSTESRRVIDVVWRVIIGVGAVPAFISLFLRRLIPETPHYLAKQGKVDDAVEAAGLIYAPGATLQPTGQEDVPSEDSVINVAMSDTKEPRRGLWATTIKHFAEARDHLAEHGRWRPLLGIAAAWFLLDLAYYGLGLDNPKAISTIWLSQEPQREDGVPDTGCEGDAWKSDPAQPNITIFDMLEQNCIRNIETISSGALPGSIVALLAIDYLPRTTWMSWMFVALAGLFAINGGTFFVTFMTDMHALTITLYVLAQFIFNVGPNTMTFILAAELFETKYRGTFYGIAAASGKLGAIVIQLVMNLSIYGDRSAYLYVHKFAGMLLGFSLTMLVGAFITWTWIPEVQYYRGYSANVDVDEDVSEDGLDVQESTTTFRQKLKLPNRPLADIAKDPGKGQILGMRKNIAQIFRRKERAHDGRDAKIWAFE</sequence>
<evidence type="ECO:0000256" key="3">
    <source>
        <dbReference type="ARBA" id="ARBA00022692"/>
    </source>
</evidence>
<feature type="transmembrane region" description="Helical" evidence="6">
    <location>
        <begin position="312"/>
        <end position="334"/>
    </location>
</feature>
<feature type="transmembrane region" description="Helical" evidence="6">
    <location>
        <begin position="378"/>
        <end position="402"/>
    </location>
</feature>
<dbReference type="Pfam" id="PF00083">
    <property type="entry name" value="Sugar_tr"/>
    <property type="match status" value="2"/>
</dbReference>
<comment type="subcellular location">
    <subcellularLocation>
        <location evidence="1">Membrane</location>
        <topology evidence="1">Multi-pass membrane protein</topology>
    </subcellularLocation>
</comment>
<dbReference type="GO" id="GO:0022857">
    <property type="term" value="F:transmembrane transporter activity"/>
    <property type="evidence" value="ECO:0007669"/>
    <property type="project" value="InterPro"/>
</dbReference>
<dbReference type="KEGG" id="ela:UCREL1_10803"/>
<gene>
    <name evidence="8" type="ORF">UCREL1_10803</name>
</gene>
<keyword evidence="2" id="KW-0813">Transport</keyword>
<dbReference type="PROSITE" id="PS00217">
    <property type="entry name" value="SUGAR_TRANSPORT_2"/>
    <property type="match status" value="1"/>
</dbReference>
<dbReference type="PANTHER" id="PTHR23511">
    <property type="entry name" value="SYNAPTIC VESICLE GLYCOPROTEIN 2"/>
    <property type="match status" value="1"/>
</dbReference>